<dbReference type="RefSeq" id="WP_009193551.1">
    <property type="nucleotide sequence ID" value="NZ_AODQ01000002.1"/>
</dbReference>
<dbReference type="Proteomes" id="UP000011910">
    <property type="component" value="Unassembled WGS sequence"/>
</dbReference>
<dbReference type="STRING" id="1279009.ADICEAN_00138"/>
<sequence length="367" mass="42914">MYSGNFSGAGNFSYQYNKGSNYKDEPNVVATVDTFKAAYTGTHAGLMEGFKEVDHDHGTYANLQYPYLRLEMRNRFAPIKVKIGDEEFGELHFAGNGQVTLSVLNTQFYTNADWNKHVQIFNNYSGLHFSNVRMLHIALDTYSLIDRYNYCFFKRKGQPYSGALPYGKISNNPIGFVDSIRVYSLTTRRHFQIYDKQSDVEKKKPYILDYWKKNGLYLIQNRKINRLELRYVKVPKGLETQIDMLTDQQFLFSLIRHEGEKALRFKVKPKKGQANKTRWPYLNLIDWSRLPPAFQLPATGNTVKSKNHIKGMLKKLYLIYLDSSQDSESIVPGGMSLIMEICLREGLQKYFERKQPEWKKEYQRDQR</sequence>
<reference evidence="1 2" key="1">
    <citation type="journal article" date="2013" name="Genome Announc.">
        <title>Draft Genome Sequence of Cesiribacter andamanensis Strain AMV16T, Isolated from a Soil Sample from a Mud Volcano in the Andaman Islands, India.</title>
        <authorList>
            <person name="Shivaji S."/>
            <person name="Ara S."/>
            <person name="Begum Z."/>
            <person name="Srinivas T.N."/>
            <person name="Singh A."/>
            <person name="Kumar Pinnaka A."/>
        </authorList>
    </citation>
    <scope>NUCLEOTIDE SEQUENCE [LARGE SCALE GENOMIC DNA]</scope>
    <source>
        <strain evidence="1 2">AMV16</strain>
    </source>
</reference>
<name>M7NBX7_9BACT</name>
<evidence type="ECO:0000313" key="2">
    <source>
        <dbReference type="Proteomes" id="UP000011910"/>
    </source>
</evidence>
<dbReference type="AlphaFoldDB" id="M7NBX7"/>
<accession>M7NBX7</accession>
<keyword evidence="2" id="KW-1185">Reference proteome</keyword>
<evidence type="ECO:0000313" key="1">
    <source>
        <dbReference type="EMBL" id="EMR04686.1"/>
    </source>
</evidence>
<proteinExistence type="predicted"/>
<dbReference type="OrthoDB" id="679999at2"/>
<gene>
    <name evidence="1" type="ORF">ADICEAN_00138</name>
</gene>
<dbReference type="EMBL" id="AODQ01000002">
    <property type="protein sequence ID" value="EMR04686.1"/>
    <property type="molecule type" value="Genomic_DNA"/>
</dbReference>
<comment type="caution">
    <text evidence="1">The sequence shown here is derived from an EMBL/GenBank/DDBJ whole genome shotgun (WGS) entry which is preliminary data.</text>
</comment>
<protein>
    <submittedName>
        <fullName evidence="1">Uncharacterized protein</fullName>
    </submittedName>
</protein>
<organism evidence="1 2">
    <name type="scientific">Cesiribacter andamanensis AMV16</name>
    <dbReference type="NCBI Taxonomy" id="1279009"/>
    <lineage>
        <taxon>Bacteria</taxon>
        <taxon>Pseudomonadati</taxon>
        <taxon>Bacteroidota</taxon>
        <taxon>Cytophagia</taxon>
        <taxon>Cytophagales</taxon>
        <taxon>Cesiribacteraceae</taxon>
        <taxon>Cesiribacter</taxon>
    </lineage>
</organism>